<name>X1CSB1_9ZZZZ</name>
<accession>X1CSB1</accession>
<dbReference type="AlphaFoldDB" id="X1CSB1"/>
<evidence type="ECO:0000313" key="1">
    <source>
        <dbReference type="EMBL" id="GAG87156.1"/>
    </source>
</evidence>
<comment type="caution">
    <text evidence="1">The sequence shown here is derived from an EMBL/GenBank/DDBJ whole genome shotgun (WGS) entry which is preliminary data.</text>
</comment>
<sequence>ANNVIDVTTGDTGNYGVHLSVDNSANNVIKNVVITGNKIETDAGNHVVQNIVGSGVIQNILDASNLKVT</sequence>
<gene>
    <name evidence="1" type="ORF">S01H4_30326</name>
</gene>
<feature type="non-terminal residue" evidence="1">
    <location>
        <position position="1"/>
    </location>
</feature>
<organism evidence="1">
    <name type="scientific">marine sediment metagenome</name>
    <dbReference type="NCBI Taxonomy" id="412755"/>
    <lineage>
        <taxon>unclassified sequences</taxon>
        <taxon>metagenomes</taxon>
        <taxon>ecological metagenomes</taxon>
    </lineage>
</organism>
<dbReference type="EMBL" id="BART01015645">
    <property type="protein sequence ID" value="GAG87156.1"/>
    <property type="molecule type" value="Genomic_DNA"/>
</dbReference>
<protein>
    <submittedName>
        <fullName evidence="1">Uncharacterized protein</fullName>
    </submittedName>
</protein>
<reference evidence="1" key="1">
    <citation type="journal article" date="2014" name="Front. Microbiol.">
        <title>High frequency of phylogenetically diverse reductive dehalogenase-homologous genes in deep subseafloor sedimentary metagenomes.</title>
        <authorList>
            <person name="Kawai M."/>
            <person name="Futagami T."/>
            <person name="Toyoda A."/>
            <person name="Takaki Y."/>
            <person name="Nishi S."/>
            <person name="Hori S."/>
            <person name="Arai W."/>
            <person name="Tsubouchi T."/>
            <person name="Morono Y."/>
            <person name="Uchiyama I."/>
            <person name="Ito T."/>
            <person name="Fujiyama A."/>
            <person name="Inagaki F."/>
            <person name="Takami H."/>
        </authorList>
    </citation>
    <scope>NUCLEOTIDE SEQUENCE</scope>
    <source>
        <strain evidence="1">Expedition CK06-06</strain>
    </source>
</reference>
<proteinExistence type="predicted"/>